<evidence type="ECO:0000259" key="10">
    <source>
        <dbReference type="Pfam" id="PF02879"/>
    </source>
</evidence>
<gene>
    <name evidence="12" type="ORF">AWC04_07325</name>
</gene>
<dbReference type="InterPro" id="IPR016066">
    <property type="entry name" value="A-D-PHexomutase_CS"/>
</dbReference>
<dbReference type="PRINTS" id="PR00509">
    <property type="entry name" value="PGMPMM"/>
</dbReference>
<dbReference type="GO" id="GO:0008973">
    <property type="term" value="F:phosphopentomutase activity"/>
    <property type="evidence" value="ECO:0007669"/>
    <property type="project" value="TreeGrafter"/>
</dbReference>
<dbReference type="STRING" id="1793.AWC04_07325"/>
<evidence type="ECO:0000256" key="6">
    <source>
        <dbReference type="ARBA" id="ARBA00023235"/>
    </source>
</evidence>
<dbReference type="InterPro" id="IPR016055">
    <property type="entry name" value="A-D-PHexomutase_a/b/a-I/II/III"/>
</dbReference>
<dbReference type="InterPro" id="IPR036900">
    <property type="entry name" value="A-D-PHexomutase_C_sf"/>
</dbReference>
<feature type="domain" description="Alpha-D-phosphohexomutase C-terminal" evidence="8">
    <location>
        <begin position="449"/>
        <end position="523"/>
    </location>
</feature>
<comment type="similarity">
    <text evidence="2 7">Belongs to the phosphohexose mutase family.</text>
</comment>
<keyword evidence="4 7" id="KW-0479">Metal-binding</keyword>
<name>A0A1X1RG25_MYCFA</name>
<keyword evidence="5 7" id="KW-0460">Magnesium</keyword>
<evidence type="ECO:0000259" key="9">
    <source>
        <dbReference type="Pfam" id="PF02878"/>
    </source>
</evidence>
<dbReference type="InterPro" id="IPR005845">
    <property type="entry name" value="A-D-PHexomutase_a/b/a-II"/>
</dbReference>
<evidence type="ECO:0000256" key="1">
    <source>
        <dbReference type="ARBA" id="ARBA00001946"/>
    </source>
</evidence>
<dbReference type="SUPFAM" id="SSF55957">
    <property type="entry name" value="Phosphoglucomutase, C-terminal domain"/>
    <property type="match status" value="1"/>
</dbReference>
<dbReference type="Proteomes" id="UP000193484">
    <property type="component" value="Unassembled WGS sequence"/>
</dbReference>
<dbReference type="Pfam" id="PF02879">
    <property type="entry name" value="PGM_PMM_II"/>
    <property type="match status" value="1"/>
</dbReference>
<dbReference type="InterPro" id="IPR005844">
    <property type="entry name" value="A-D-PHexomutase_a/b/a-I"/>
</dbReference>
<keyword evidence="3" id="KW-0597">Phosphoprotein</keyword>
<dbReference type="GO" id="GO:0000287">
    <property type="term" value="F:magnesium ion binding"/>
    <property type="evidence" value="ECO:0007669"/>
    <property type="project" value="InterPro"/>
</dbReference>
<evidence type="ECO:0000256" key="3">
    <source>
        <dbReference type="ARBA" id="ARBA00022553"/>
    </source>
</evidence>
<feature type="domain" description="Alpha-D-phosphohexomutase alpha/beta/alpha" evidence="9">
    <location>
        <begin position="50"/>
        <end position="191"/>
    </location>
</feature>
<dbReference type="PROSITE" id="PS00710">
    <property type="entry name" value="PGM_PMM"/>
    <property type="match status" value="1"/>
</dbReference>
<evidence type="ECO:0000256" key="7">
    <source>
        <dbReference type="RuleBase" id="RU004326"/>
    </source>
</evidence>
<evidence type="ECO:0000259" key="8">
    <source>
        <dbReference type="Pfam" id="PF00408"/>
    </source>
</evidence>
<comment type="caution">
    <text evidence="12">The sequence shown here is derived from an EMBL/GenBank/DDBJ whole genome shotgun (WGS) entry which is preliminary data.</text>
</comment>
<evidence type="ECO:0000313" key="13">
    <source>
        <dbReference type="Proteomes" id="UP000193484"/>
    </source>
</evidence>
<accession>A0A1X1RG25</accession>
<feature type="domain" description="Alpha-D-phosphohexomutase alpha/beta/alpha" evidence="11">
    <location>
        <begin position="326"/>
        <end position="436"/>
    </location>
</feature>
<dbReference type="SUPFAM" id="SSF53738">
    <property type="entry name" value="Phosphoglucomutase, first 3 domains"/>
    <property type="match status" value="3"/>
</dbReference>
<dbReference type="AlphaFoldDB" id="A0A1X1RG25"/>
<dbReference type="CDD" id="cd05799">
    <property type="entry name" value="PGM2"/>
    <property type="match status" value="1"/>
</dbReference>
<evidence type="ECO:0000259" key="11">
    <source>
        <dbReference type="Pfam" id="PF02880"/>
    </source>
</evidence>
<protein>
    <submittedName>
        <fullName evidence="12">Phosphomannomutase</fullName>
    </submittedName>
</protein>
<comment type="cofactor">
    <cofactor evidence="1">
        <name>Mg(2+)</name>
        <dbReference type="ChEBI" id="CHEBI:18420"/>
    </cofactor>
</comment>
<dbReference type="Pfam" id="PF02880">
    <property type="entry name" value="PGM_PMM_III"/>
    <property type="match status" value="1"/>
</dbReference>
<reference evidence="12 13" key="1">
    <citation type="submission" date="2016-01" db="EMBL/GenBank/DDBJ databases">
        <title>The new phylogeny of the genus Mycobacterium.</title>
        <authorList>
            <person name="Tarcisio F."/>
            <person name="Conor M."/>
            <person name="Antonella G."/>
            <person name="Elisabetta G."/>
            <person name="Giulia F.S."/>
            <person name="Sara T."/>
            <person name="Anna F."/>
            <person name="Clotilde B."/>
            <person name="Roberto B."/>
            <person name="Veronica D.S."/>
            <person name="Fabio R."/>
            <person name="Monica P."/>
            <person name="Olivier J."/>
            <person name="Enrico T."/>
            <person name="Nicola S."/>
        </authorList>
    </citation>
    <scope>NUCLEOTIDE SEQUENCE [LARGE SCALE GENOMIC DNA]</scope>
    <source>
        <strain evidence="12 13">DSM 44179</strain>
    </source>
</reference>
<evidence type="ECO:0000256" key="4">
    <source>
        <dbReference type="ARBA" id="ARBA00022723"/>
    </source>
</evidence>
<proteinExistence type="inferred from homology"/>
<dbReference type="InterPro" id="IPR005843">
    <property type="entry name" value="A-D-PHexomutase_C"/>
</dbReference>
<dbReference type="InterPro" id="IPR005841">
    <property type="entry name" value="Alpha-D-phosphohexomutase_SF"/>
</dbReference>
<dbReference type="Gene3D" id="3.40.120.10">
    <property type="entry name" value="Alpha-D-Glucose-1,6-Bisphosphate, subunit A, domain 3"/>
    <property type="match status" value="3"/>
</dbReference>
<dbReference type="GO" id="GO:0006166">
    <property type="term" value="P:purine ribonucleoside salvage"/>
    <property type="evidence" value="ECO:0007669"/>
    <property type="project" value="TreeGrafter"/>
</dbReference>
<evidence type="ECO:0000313" key="12">
    <source>
        <dbReference type="EMBL" id="ORV05084.1"/>
    </source>
</evidence>
<dbReference type="PANTHER" id="PTHR45745">
    <property type="entry name" value="PHOSPHOMANNOMUTASE 45A"/>
    <property type="match status" value="1"/>
</dbReference>
<dbReference type="Gene3D" id="3.30.310.50">
    <property type="entry name" value="Alpha-D-phosphohexomutase, C-terminal domain"/>
    <property type="match status" value="1"/>
</dbReference>
<dbReference type="Pfam" id="PF02878">
    <property type="entry name" value="PGM_PMM_I"/>
    <property type="match status" value="1"/>
</dbReference>
<evidence type="ECO:0000256" key="5">
    <source>
        <dbReference type="ARBA" id="ARBA00022842"/>
    </source>
</evidence>
<organism evidence="12 13">
    <name type="scientific">Mycolicibacterium fallax</name>
    <name type="common">Mycobacterium fallax</name>
    <dbReference type="NCBI Taxonomy" id="1793"/>
    <lineage>
        <taxon>Bacteria</taxon>
        <taxon>Bacillati</taxon>
        <taxon>Actinomycetota</taxon>
        <taxon>Actinomycetes</taxon>
        <taxon>Mycobacteriales</taxon>
        <taxon>Mycobacteriaceae</taxon>
        <taxon>Mycolicibacterium</taxon>
    </lineage>
</organism>
<keyword evidence="13" id="KW-1185">Reference proteome</keyword>
<dbReference type="PANTHER" id="PTHR45745:SF1">
    <property type="entry name" value="PHOSPHOGLUCOMUTASE 2B-RELATED"/>
    <property type="match status" value="1"/>
</dbReference>
<feature type="domain" description="Alpha-D-phosphohexomutase alpha/beta/alpha" evidence="10">
    <location>
        <begin position="216"/>
        <end position="315"/>
    </location>
</feature>
<dbReference type="EMBL" id="LQOJ01000027">
    <property type="protein sequence ID" value="ORV05084.1"/>
    <property type="molecule type" value="Genomic_DNA"/>
</dbReference>
<evidence type="ECO:0000256" key="2">
    <source>
        <dbReference type="ARBA" id="ARBA00010231"/>
    </source>
</evidence>
<keyword evidence="6" id="KW-0413">Isomerase</keyword>
<dbReference type="InterPro" id="IPR005846">
    <property type="entry name" value="A-D-PHexomutase_a/b/a-III"/>
</dbReference>
<dbReference type="Pfam" id="PF00408">
    <property type="entry name" value="PGM_PMM_IV"/>
    <property type="match status" value="1"/>
</dbReference>
<dbReference type="GO" id="GO:0005975">
    <property type="term" value="P:carbohydrate metabolic process"/>
    <property type="evidence" value="ECO:0007669"/>
    <property type="project" value="InterPro"/>
</dbReference>
<sequence>MTDLVARARRWRDHDPDPVTRAELDALITAAAADPRARAELADRFAGPLQFGTAGLRGPVGAGESRMNVAVVTRATAGLAHYLRDVVGPDARVVLGCDARRGSSAFAEAAAGVLAGAGLGVLALPQRLPTPVTAYAIRATGADAAVMITASHNPAADNGYKVYLGGRATDVDGAGVQIVPPADAEIAARIAAAPAADRIRRAAAGITAADPALLEDYLDRVAGYRDARTPARVRVVLTALHGVGGAVAVRALHRAGIPDVHPVVEQFDPDPDFPSVPFPNPEEPGALDLAVRQAERIGADVVIALDPDADRCSAAVPSAAGWRQLTGDEIGALLGQQAAADDRRDGDTLAASVVSSRLLGRIAAAHGLRSAVTLTGFKWIARVPGLRFGYEEAIGYCTDPAAVRDKDGIGAMIRLVTLVDELAAGGRTVLDLLDELARRHGLHATAARNFRVSDVADIAATMALLRARGIATLAGSPVTATRDLADGGPLPPTDALIYLTAAGDRLIVRPSGTEPKLKCYLEAVLPCSGRVPHAAAADRLAEIGDEVTALLGLGGAG</sequence>